<feature type="domain" description="Bacterial Ig-like" evidence="6">
    <location>
        <begin position="280"/>
        <end position="359"/>
    </location>
</feature>
<proteinExistence type="inferred from homology"/>
<keyword evidence="4" id="KW-1133">Transmembrane helix</keyword>
<dbReference type="GO" id="GO:0005975">
    <property type="term" value="P:carbohydrate metabolic process"/>
    <property type="evidence" value="ECO:0007669"/>
    <property type="project" value="UniProtKB-ARBA"/>
</dbReference>
<evidence type="ECO:0000313" key="7">
    <source>
        <dbReference type="EMBL" id="GGO65549.1"/>
    </source>
</evidence>
<evidence type="ECO:0000313" key="8">
    <source>
        <dbReference type="Proteomes" id="UP000646523"/>
    </source>
</evidence>
<name>A0A917YVI4_9ACTN</name>
<evidence type="ECO:0000259" key="6">
    <source>
        <dbReference type="Pfam" id="PF16640"/>
    </source>
</evidence>
<feature type="transmembrane region" description="Helical" evidence="4">
    <location>
        <begin position="38"/>
        <end position="56"/>
    </location>
</feature>
<dbReference type="InterPro" id="IPR032109">
    <property type="entry name" value="Big_3_5"/>
</dbReference>
<feature type="compositionally biased region" description="Basic and acidic residues" evidence="3">
    <location>
        <begin position="1"/>
        <end position="11"/>
    </location>
</feature>
<feature type="domain" description="DUF4082" evidence="5">
    <location>
        <begin position="387"/>
        <end position="529"/>
    </location>
</feature>
<dbReference type="AlphaFoldDB" id="A0A917YVI4"/>
<keyword evidence="4" id="KW-0472">Membrane</keyword>
<keyword evidence="2" id="KW-0732">Signal</keyword>
<evidence type="ECO:0000256" key="1">
    <source>
        <dbReference type="ARBA" id="ARBA00005445"/>
    </source>
</evidence>
<reference evidence="7" key="1">
    <citation type="journal article" date="2014" name="Int. J. Syst. Evol. Microbiol.">
        <title>Complete genome sequence of Corynebacterium casei LMG S-19264T (=DSM 44701T), isolated from a smear-ripened cheese.</title>
        <authorList>
            <consortium name="US DOE Joint Genome Institute (JGI-PGF)"/>
            <person name="Walter F."/>
            <person name="Albersmeier A."/>
            <person name="Kalinowski J."/>
            <person name="Ruckert C."/>
        </authorList>
    </citation>
    <scope>NUCLEOTIDE SEQUENCE</scope>
    <source>
        <strain evidence="7">CGMCC 4.7368</strain>
    </source>
</reference>
<protein>
    <recommendedName>
        <fullName evidence="9">DUF4082 domain-containing protein</fullName>
    </recommendedName>
</protein>
<dbReference type="EMBL" id="BMNH01000003">
    <property type="protein sequence ID" value="GGO65549.1"/>
    <property type="molecule type" value="Genomic_DNA"/>
</dbReference>
<feature type="domain" description="DUF4082" evidence="5">
    <location>
        <begin position="546"/>
        <end position="688"/>
    </location>
</feature>
<comment type="similarity">
    <text evidence="1">Belongs to the ice-binding protein family.</text>
</comment>
<dbReference type="InterPro" id="IPR013783">
    <property type="entry name" value="Ig-like_fold"/>
</dbReference>
<feature type="compositionally biased region" description="Low complexity" evidence="3">
    <location>
        <begin position="15"/>
        <end position="27"/>
    </location>
</feature>
<accession>A0A917YVI4</accession>
<evidence type="ECO:0000256" key="2">
    <source>
        <dbReference type="ARBA" id="ARBA00022729"/>
    </source>
</evidence>
<organism evidence="7 8">
    <name type="scientific">Nonomuraea cavernae</name>
    <dbReference type="NCBI Taxonomy" id="2045107"/>
    <lineage>
        <taxon>Bacteria</taxon>
        <taxon>Bacillati</taxon>
        <taxon>Actinomycetota</taxon>
        <taxon>Actinomycetes</taxon>
        <taxon>Streptosporangiales</taxon>
        <taxon>Streptosporangiaceae</taxon>
        <taxon>Nonomuraea</taxon>
    </lineage>
</organism>
<dbReference type="Gene3D" id="2.60.40.10">
    <property type="entry name" value="Immunoglobulins"/>
    <property type="match status" value="1"/>
</dbReference>
<dbReference type="InterPro" id="IPR025141">
    <property type="entry name" value="DUF4082"/>
</dbReference>
<dbReference type="Proteomes" id="UP000646523">
    <property type="component" value="Unassembled WGS sequence"/>
</dbReference>
<dbReference type="InterPro" id="IPR021884">
    <property type="entry name" value="Ice-bd_prot"/>
</dbReference>
<feature type="region of interest" description="Disordered" evidence="3">
    <location>
        <begin position="1"/>
        <end position="34"/>
    </location>
</feature>
<keyword evidence="8" id="KW-1185">Reference proteome</keyword>
<dbReference type="Pfam" id="PF13313">
    <property type="entry name" value="DUF4082"/>
    <property type="match status" value="2"/>
</dbReference>
<evidence type="ECO:0008006" key="9">
    <source>
        <dbReference type="Google" id="ProtNLM"/>
    </source>
</evidence>
<evidence type="ECO:0000259" key="5">
    <source>
        <dbReference type="Pfam" id="PF13313"/>
    </source>
</evidence>
<gene>
    <name evidence="7" type="ORF">GCM10012289_17500</name>
</gene>
<dbReference type="Pfam" id="PF16640">
    <property type="entry name" value="Big_3_5"/>
    <property type="match status" value="1"/>
</dbReference>
<evidence type="ECO:0000256" key="3">
    <source>
        <dbReference type="SAM" id="MobiDB-lite"/>
    </source>
</evidence>
<evidence type="ECO:0000256" key="4">
    <source>
        <dbReference type="SAM" id="Phobius"/>
    </source>
</evidence>
<dbReference type="Pfam" id="PF11999">
    <property type="entry name" value="Ice_binding"/>
    <property type="match status" value="1"/>
</dbReference>
<keyword evidence="4" id="KW-0812">Transmembrane</keyword>
<sequence>MRESQPQHDAPDQTPGPRASAPPASSSRHLRSRSRGRSGLAILLAATLSMGAVVAMPSGAHAIGPPVDLGDAADFAVLASTAVSNTNQTALTGDLGVSPGTTVSGFPPGTVSGDIHQNDAAAVNAKADVVAAYNDLASRAPDATVAPALGGTTKTPGVYASTSGSFAISGTLTLDAEADPDAIFVFKATSLTAANVSNINLVGGAQEDNVFWQVTGTASLGTYPTFRGNVLASGAVTVGSGSAVFGRVFSINNVVTLQGTDGIPATRVTVPNNPPTTTTLTSSPNPSATGEPVTFTATVDGGAAPVTPAGDVVFKDGATVIGTDRFDQNNDAQITVSDLGAGQHHVVAVYLGGTVFNNEQPITFAPSTSPVRVQNVTTSLWNDSTNPAGQSTDDRAVTLGVKFTAGTSGLVEGVRFFKGPGNTGPHVGSLWTSGGQLLASGTFTGETPTGWQQLTFSTPVAINADTTYVASYHTTAGLFSLNRPYFTSLHAQGPLTALQDGAQGGNGVYTYGATNSFPTSTFRASNYWVDIAFTPSDSLWSDSTNPAGQSGDDRAVTLGVKFRSISDGLVQGIRFHKRPGNSGPHVGSLWTSGGQLLASGTFTDETPTGWQEMTFSTPVAVNADTTYVASYHTPTGQFSVTNSYFTEKWVNGPLTALEDGFQGGNGVFVYGAANSFPTSSHNARNYWVDVLFVSP</sequence>
<comment type="caution">
    <text evidence="7">The sequence shown here is derived from an EMBL/GenBank/DDBJ whole genome shotgun (WGS) entry which is preliminary data.</text>
</comment>
<dbReference type="RefSeq" id="WP_189123473.1">
    <property type="nucleotide sequence ID" value="NZ_BMNH01000003.1"/>
</dbReference>
<reference evidence="7" key="2">
    <citation type="submission" date="2020-09" db="EMBL/GenBank/DDBJ databases">
        <authorList>
            <person name="Sun Q."/>
            <person name="Zhou Y."/>
        </authorList>
    </citation>
    <scope>NUCLEOTIDE SEQUENCE</scope>
    <source>
        <strain evidence="7">CGMCC 4.7368</strain>
    </source>
</reference>